<dbReference type="Proteomes" id="UP000059680">
    <property type="component" value="Chromosome 2"/>
</dbReference>
<evidence type="ECO:0000313" key="2">
    <source>
        <dbReference type="Proteomes" id="UP000059680"/>
    </source>
</evidence>
<reference evidence="2" key="1">
    <citation type="journal article" date="2005" name="Nature">
        <title>The map-based sequence of the rice genome.</title>
        <authorList>
            <consortium name="International rice genome sequencing project (IRGSP)"/>
            <person name="Matsumoto T."/>
            <person name="Wu J."/>
            <person name="Kanamori H."/>
            <person name="Katayose Y."/>
            <person name="Fujisawa M."/>
            <person name="Namiki N."/>
            <person name="Mizuno H."/>
            <person name="Yamamoto K."/>
            <person name="Antonio B.A."/>
            <person name="Baba T."/>
            <person name="Sakata K."/>
            <person name="Nagamura Y."/>
            <person name="Aoki H."/>
            <person name="Arikawa K."/>
            <person name="Arita K."/>
            <person name="Bito T."/>
            <person name="Chiden Y."/>
            <person name="Fujitsuka N."/>
            <person name="Fukunaka R."/>
            <person name="Hamada M."/>
            <person name="Harada C."/>
            <person name="Hayashi A."/>
            <person name="Hijishita S."/>
            <person name="Honda M."/>
            <person name="Hosokawa S."/>
            <person name="Ichikawa Y."/>
            <person name="Idonuma A."/>
            <person name="Iijima M."/>
            <person name="Ikeda M."/>
            <person name="Ikeno M."/>
            <person name="Ito K."/>
            <person name="Ito S."/>
            <person name="Ito T."/>
            <person name="Ito Y."/>
            <person name="Ito Y."/>
            <person name="Iwabuchi A."/>
            <person name="Kamiya K."/>
            <person name="Karasawa W."/>
            <person name="Kurita K."/>
            <person name="Katagiri S."/>
            <person name="Kikuta A."/>
            <person name="Kobayashi H."/>
            <person name="Kobayashi N."/>
            <person name="Machita K."/>
            <person name="Maehara T."/>
            <person name="Masukawa M."/>
            <person name="Mizubayashi T."/>
            <person name="Mukai Y."/>
            <person name="Nagasaki H."/>
            <person name="Nagata Y."/>
            <person name="Naito S."/>
            <person name="Nakashima M."/>
            <person name="Nakama Y."/>
            <person name="Nakamichi Y."/>
            <person name="Nakamura M."/>
            <person name="Meguro A."/>
            <person name="Negishi M."/>
            <person name="Ohta I."/>
            <person name="Ohta T."/>
            <person name="Okamoto M."/>
            <person name="Ono N."/>
            <person name="Saji S."/>
            <person name="Sakaguchi M."/>
            <person name="Sakai K."/>
            <person name="Shibata M."/>
            <person name="Shimokawa T."/>
            <person name="Song J."/>
            <person name="Takazaki Y."/>
            <person name="Terasawa K."/>
            <person name="Tsugane M."/>
            <person name="Tsuji K."/>
            <person name="Ueda S."/>
            <person name="Waki K."/>
            <person name="Yamagata H."/>
            <person name="Yamamoto M."/>
            <person name="Yamamoto S."/>
            <person name="Yamane H."/>
            <person name="Yoshiki S."/>
            <person name="Yoshihara R."/>
            <person name="Yukawa K."/>
            <person name="Zhong H."/>
            <person name="Yano M."/>
            <person name="Yuan Q."/>
            <person name="Ouyang S."/>
            <person name="Liu J."/>
            <person name="Jones K.M."/>
            <person name="Gansberger K."/>
            <person name="Moffat K."/>
            <person name="Hill J."/>
            <person name="Bera J."/>
            <person name="Fadrosh D."/>
            <person name="Jin S."/>
            <person name="Johri S."/>
            <person name="Kim M."/>
            <person name="Overton L."/>
            <person name="Reardon M."/>
            <person name="Tsitrin T."/>
            <person name="Vuong H."/>
            <person name="Weaver B."/>
            <person name="Ciecko A."/>
            <person name="Tallon L."/>
            <person name="Jackson J."/>
            <person name="Pai G."/>
            <person name="Aken S.V."/>
            <person name="Utterback T."/>
            <person name="Reidmuller S."/>
            <person name="Feldblyum T."/>
            <person name="Hsiao J."/>
            <person name="Zismann V."/>
            <person name="Iobst S."/>
            <person name="de Vazeille A.R."/>
            <person name="Buell C.R."/>
            <person name="Ying K."/>
            <person name="Li Y."/>
            <person name="Lu T."/>
            <person name="Huang Y."/>
            <person name="Zhao Q."/>
            <person name="Feng Q."/>
            <person name="Zhang L."/>
            <person name="Zhu J."/>
            <person name="Weng Q."/>
            <person name="Mu J."/>
            <person name="Lu Y."/>
            <person name="Fan D."/>
            <person name="Liu Y."/>
            <person name="Guan J."/>
            <person name="Zhang Y."/>
            <person name="Yu S."/>
            <person name="Liu X."/>
            <person name="Zhang Y."/>
            <person name="Hong G."/>
            <person name="Han B."/>
            <person name="Choisne N."/>
            <person name="Demange N."/>
            <person name="Orjeda G."/>
            <person name="Samain S."/>
            <person name="Cattolico L."/>
            <person name="Pelletier E."/>
            <person name="Couloux A."/>
            <person name="Segurens B."/>
            <person name="Wincker P."/>
            <person name="D'Hont A."/>
            <person name="Scarpelli C."/>
            <person name="Weissenbach J."/>
            <person name="Salanoubat M."/>
            <person name="Quetier F."/>
            <person name="Yu Y."/>
            <person name="Kim H.R."/>
            <person name="Rambo T."/>
            <person name="Currie J."/>
            <person name="Collura K."/>
            <person name="Luo M."/>
            <person name="Yang T."/>
            <person name="Ammiraju J.S.S."/>
            <person name="Engler F."/>
            <person name="Soderlund C."/>
            <person name="Wing R.A."/>
            <person name="Palmer L.E."/>
            <person name="de la Bastide M."/>
            <person name="Spiegel L."/>
            <person name="Nascimento L."/>
            <person name="Zutavern T."/>
            <person name="O'Shaughnessy A."/>
            <person name="Dike S."/>
            <person name="Dedhia N."/>
            <person name="Preston R."/>
            <person name="Balija V."/>
            <person name="McCombie W.R."/>
            <person name="Chow T."/>
            <person name="Chen H."/>
            <person name="Chung M."/>
            <person name="Chen C."/>
            <person name="Shaw J."/>
            <person name="Wu H."/>
            <person name="Hsiao K."/>
            <person name="Chao Y."/>
            <person name="Chu M."/>
            <person name="Cheng C."/>
            <person name="Hour A."/>
            <person name="Lee P."/>
            <person name="Lin S."/>
            <person name="Lin Y."/>
            <person name="Liou J."/>
            <person name="Liu S."/>
            <person name="Hsing Y."/>
            <person name="Raghuvanshi S."/>
            <person name="Mohanty A."/>
            <person name="Bharti A.K."/>
            <person name="Gaur A."/>
            <person name="Gupta V."/>
            <person name="Kumar D."/>
            <person name="Ravi V."/>
            <person name="Vij S."/>
            <person name="Kapur A."/>
            <person name="Khurana P."/>
            <person name="Khurana P."/>
            <person name="Khurana J.P."/>
            <person name="Tyagi A.K."/>
            <person name="Gaikwad K."/>
            <person name="Singh A."/>
            <person name="Dalal V."/>
            <person name="Srivastava S."/>
            <person name="Dixit A."/>
            <person name="Pal A.K."/>
            <person name="Ghazi I.A."/>
            <person name="Yadav M."/>
            <person name="Pandit A."/>
            <person name="Bhargava A."/>
            <person name="Sureshbabu K."/>
            <person name="Batra K."/>
            <person name="Sharma T.R."/>
            <person name="Mohapatra T."/>
            <person name="Singh N.K."/>
            <person name="Messing J."/>
            <person name="Nelson A.B."/>
            <person name="Fuks G."/>
            <person name="Kavchok S."/>
            <person name="Keizer G."/>
            <person name="Linton E."/>
            <person name="Llaca V."/>
            <person name="Song R."/>
            <person name="Tanyolac B."/>
            <person name="Young S."/>
            <person name="Ho-Il K."/>
            <person name="Hahn J.H."/>
            <person name="Sangsakoo G."/>
            <person name="Vanavichit A."/>
            <person name="de Mattos Luiz.A.T."/>
            <person name="Zimmer P.D."/>
            <person name="Malone G."/>
            <person name="Dellagostin O."/>
            <person name="de Oliveira A.C."/>
            <person name="Bevan M."/>
            <person name="Bancroft I."/>
            <person name="Minx P."/>
            <person name="Cordum H."/>
            <person name="Wilson R."/>
            <person name="Cheng Z."/>
            <person name="Jin W."/>
            <person name="Jiang J."/>
            <person name="Leong S.A."/>
            <person name="Iwama H."/>
            <person name="Gojobori T."/>
            <person name="Itoh T."/>
            <person name="Niimura Y."/>
            <person name="Fujii Y."/>
            <person name="Habara T."/>
            <person name="Sakai H."/>
            <person name="Sato Y."/>
            <person name="Wilson G."/>
            <person name="Kumar K."/>
            <person name="McCouch S."/>
            <person name="Juretic N."/>
            <person name="Hoen D."/>
            <person name="Wright S."/>
            <person name="Bruskiewich R."/>
            <person name="Bureau T."/>
            <person name="Miyao A."/>
            <person name="Hirochika H."/>
            <person name="Nishikawa T."/>
            <person name="Kadowaki K."/>
            <person name="Sugiura M."/>
            <person name="Burr B."/>
            <person name="Sasaki T."/>
        </authorList>
    </citation>
    <scope>NUCLEOTIDE SEQUENCE [LARGE SCALE GENOMIC DNA]</scope>
    <source>
        <strain evidence="2">cv. Nipponbare</strain>
    </source>
</reference>
<reference evidence="1 2" key="2">
    <citation type="journal article" date="2013" name="Plant Cell Physiol.">
        <title>Rice Annotation Project Database (RAP-DB): an integrative and interactive database for rice genomics.</title>
        <authorList>
            <person name="Sakai H."/>
            <person name="Lee S.S."/>
            <person name="Tanaka T."/>
            <person name="Numa H."/>
            <person name="Kim J."/>
            <person name="Kawahara Y."/>
            <person name="Wakimoto H."/>
            <person name="Yang C.C."/>
            <person name="Iwamoto M."/>
            <person name="Abe T."/>
            <person name="Yamada Y."/>
            <person name="Muto A."/>
            <person name="Inokuchi H."/>
            <person name="Ikemura T."/>
            <person name="Matsumoto T."/>
            <person name="Sasaki T."/>
            <person name="Itoh T."/>
        </authorList>
    </citation>
    <scope>NUCLEOTIDE SEQUENCE [LARGE SCALE GENOMIC DNA]</scope>
    <source>
        <strain evidence="2">cv. Nipponbare</strain>
    </source>
</reference>
<dbReference type="PaxDb" id="39947-A0A0N7KFZ3"/>
<proteinExistence type="predicted"/>
<keyword evidence="2" id="KW-1185">Reference proteome</keyword>
<organism evidence="1 2">
    <name type="scientific">Oryza sativa subsp. japonica</name>
    <name type="common">Rice</name>
    <dbReference type="NCBI Taxonomy" id="39947"/>
    <lineage>
        <taxon>Eukaryota</taxon>
        <taxon>Viridiplantae</taxon>
        <taxon>Streptophyta</taxon>
        <taxon>Embryophyta</taxon>
        <taxon>Tracheophyta</taxon>
        <taxon>Spermatophyta</taxon>
        <taxon>Magnoliopsida</taxon>
        <taxon>Liliopsida</taxon>
        <taxon>Poales</taxon>
        <taxon>Poaceae</taxon>
        <taxon>BOP clade</taxon>
        <taxon>Oryzoideae</taxon>
        <taxon>Oryzeae</taxon>
        <taxon>Oryzinae</taxon>
        <taxon>Oryza</taxon>
        <taxon>Oryza sativa</taxon>
    </lineage>
</organism>
<evidence type="ECO:0000313" key="1">
    <source>
        <dbReference type="EMBL" id="BAS80577.1"/>
    </source>
</evidence>
<accession>A0A0N7KFZ3</accession>
<sequence length="177" mass="19587">MTIFFRRIERKRKEYENRNFADTSNSRTARPLCWSTPYYLSWIRTEQKCSAVTINELLVKLCADTLMQRSTAFGAAWHAVHALPSGVSDASPMHCPHTIISILNNTTNLGQLCNTASAYEIGDDAITGRRYDGLNEPGWHPNLFAFPFPGRFLGVCIAPPGGRGAALRLVGTRIAGT</sequence>
<gene>
    <name evidence="1" type="ordered locus">Os02g0712525</name>
    <name evidence="1" type="ORF">OSNPB_020712525</name>
</gene>
<dbReference type="AlphaFoldDB" id="A0A0N7KFZ3"/>
<protein>
    <submittedName>
        <fullName evidence="1">Os02g0712525 protein</fullName>
    </submittedName>
</protein>
<dbReference type="EMBL" id="AP014958">
    <property type="protein sequence ID" value="BAS80577.1"/>
    <property type="molecule type" value="Genomic_DNA"/>
</dbReference>
<dbReference type="InParanoid" id="A0A0N7KFZ3"/>
<name>A0A0N7KFZ3_ORYSJ</name>
<reference evidence="1 2" key="3">
    <citation type="journal article" date="2013" name="Rice">
        <title>Improvement of the Oryza sativa Nipponbare reference genome using next generation sequence and optical map data.</title>
        <authorList>
            <person name="Kawahara Y."/>
            <person name="de la Bastide M."/>
            <person name="Hamilton J.P."/>
            <person name="Kanamori H."/>
            <person name="McCombie W.R."/>
            <person name="Ouyang S."/>
            <person name="Schwartz D.C."/>
            <person name="Tanaka T."/>
            <person name="Wu J."/>
            <person name="Zhou S."/>
            <person name="Childs K.L."/>
            <person name="Davidson R.M."/>
            <person name="Lin H."/>
            <person name="Quesada-Ocampo L."/>
            <person name="Vaillancourt B."/>
            <person name="Sakai H."/>
            <person name="Lee S.S."/>
            <person name="Kim J."/>
            <person name="Numa H."/>
            <person name="Itoh T."/>
            <person name="Buell C.R."/>
            <person name="Matsumoto T."/>
        </authorList>
    </citation>
    <scope>NUCLEOTIDE SEQUENCE [LARGE SCALE GENOMIC DNA]</scope>
    <source>
        <strain evidence="2">cv. Nipponbare</strain>
    </source>
</reference>